<dbReference type="GO" id="GO:0016020">
    <property type="term" value="C:membrane"/>
    <property type="evidence" value="ECO:0007669"/>
    <property type="project" value="InterPro"/>
</dbReference>
<keyword evidence="2 6" id="KW-0418">Kinase</keyword>
<evidence type="ECO:0000313" key="7">
    <source>
        <dbReference type="Proteomes" id="UP000289437"/>
    </source>
</evidence>
<dbReference type="Gene3D" id="2.60.40.10">
    <property type="entry name" value="Immunoglobulins"/>
    <property type="match status" value="1"/>
</dbReference>
<dbReference type="SUPFAM" id="SSF63829">
    <property type="entry name" value="Calcium-dependent phosphotriesterase"/>
    <property type="match status" value="1"/>
</dbReference>
<dbReference type="InterPro" id="IPR015943">
    <property type="entry name" value="WD40/YVTN_repeat-like_dom_sf"/>
</dbReference>
<evidence type="ECO:0000256" key="1">
    <source>
        <dbReference type="ARBA" id="ARBA00022679"/>
    </source>
</evidence>
<keyword evidence="4" id="KW-0812">Transmembrane</keyword>
<dbReference type="InterPro" id="IPR011712">
    <property type="entry name" value="Sig_transdc_His_kin_sub3_dim/P"/>
</dbReference>
<reference evidence="6 7" key="1">
    <citation type="submission" date="2018-11" db="EMBL/GenBank/DDBJ databases">
        <authorList>
            <person name="Mardanov A.V."/>
            <person name="Ravin N.V."/>
            <person name="Dedysh S.N."/>
        </authorList>
    </citation>
    <scope>NUCLEOTIDE SEQUENCE [LARGE SCALE GENOMIC DNA]</scope>
    <source>
        <strain evidence="6 7">AF10</strain>
    </source>
</reference>
<dbReference type="SMART" id="SM00387">
    <property type="entry name" value="HATPase_c"/>
    <property type="match status" value="1"/>
</dbReference>
<dbReference type="InterPro" id="IPR013783">
    <property type="entry name" value="Ig-like_fold"/>
</dbReference>
<dbReference type="Pfam" id="PF07495">
    <property type="entry name" value="Y_Y_Y"/>
    <property type="match status" value="1"/>
</dbReference>
<dbReference type="InterPro" id="IPR011123">
    <property type="entry name" value="Y_Y_Y"/>
</dbReference>
<dbReference type="GO" id="GO:0046983">
    <property type="term" value="F:protein dimerization activity"/>
    <property type="evidence" value="ECO:0007669"/>
    <property type="project" value="InterPro"/>
</dbReference>
<keyword evidence="4" id="KW-0472">Membrane</keyword>
<keyword evidence="4" id="KW-1133">Transmembrane helix</keyword>
<dbReference type="Pfam" id="PF07730">
    <property type="entry name" value="HisKA_3"/>
    <property type="match status" value="1"/>
</dbReference>
<feature type="transmembrane region" description="Helical" evidence="4">
    <location>
        <begin position="803"/>
        <end position="825"/>
    </location>
</feature>
<dbReference type="SUPFAM" id="SSF55874">
    <property type="entry name" value="ATPase domain of HSP90 chaperone/DNA topoisomerase II/histidine kinase"/>
    <property type="match status" value="1"/>
</dbReference>
<evidence type="ECO:0000256" key="4">
    <source>
        <dbReference type="SAM" id="Phobius"/>
    </source>
</evidence>
<reference evidence="7" key="2">
    <citation type="submission" date="2019-02" db="EMBL/GenBank/DDBJ databases">
        <title>Granulicella sibirica sp. nov., a psychrotolerant acidobacterium isolated from an organic soil layer in forested tundra, West Siberia.</title>
        <authorList>
            <person name="Oshkin I.Y."/>
            <person name="Kulichevskaya I.S."/>
            <person name="Rijpstra W.I.C."/>
            <person name="Sinninghe Damste J.S."/>
            <person name="Rakitin A.L."/>
            <person name="Ravin N.V."/>
            <person name="Dedysh S.N."/>
        </authorList>
    </citation>
    <scope>NUCLEOTIDE SEQUENCE [LARGE SCALE GENOMIC DNA]</scope>
    <source>
        <strain evidence="7">AF10</strain>
    </source>
</reference>
<dbReference type="GO" id="GO:0000155">
    <property type="term" value="F:phosphorelay sensor kinase activity"/>
    <property type="evidence" value="ECO:0007669"/>
    <property type="project" value="InterPro"/>
</dbReference>
<dbReference type="InterPro" id="IPR003594">
    <property type="entry name" value="HATPase_dom"/>
</dbReference>
<dbReference type="SUPFAM" id="SSF101898">
    <property type="entry name" value="NHL repeat"/>
    <property type="match status" value="1"/>
</dbReference>
<sequence length="1053" mass="117164">MERGSIPSWPANSSPFEPLYVRRQETTLDPSASGPTFFPMRNLCAARRCRRKVLTALAVCMLAAALHAQTDARPPVPFDDQYHKSWSVREGVPPGLWQTKQTTDGFLWLASENGLYRFDGITFTKYQPPPGQKLLKDGPITAITTTTDNGLWIAYRFGGASSIRNGVVTNYLASREFSETVYTLAQDRDGVLWGATSIGLFRFDGKRWSHVDESWGPRISHVDHLRLMTNGELWVDDGKTYYVLPGGGKRFQETGLPNGKLVLTGDDMGWISRDDIGLFPIFRGIGNRWSLGKQLLKENISSITYAPNGSLWFGAHDGIWRIRNINNFAMRSLPADALQSFQKADGLSADFVYALTIDQEGSMWAVTPKGLDQFRKTALTNVALPFEMPQPLMLDEGKSVLIGTGFKTRVMLARLSPRGLEPIPTPLLTSGIHQMFRDPRGTVWLNADGKSVRLNGATSTAVQGPADISEGEFKIRSITTDAAGSLWVSILSNGPDLIYTLRDGIWTRFHGLDDAGSFQATSMMTDHVGRVWIATGASRIFMIEDGKARSFDRQQGVDSGGTTLLFEHGDHVWVGGTDNLDYFSDGRFRRISSEDGSQLPGVTGVEETSNGDVWMNSARGIVHMTSLDLRNGLREERPWVHATILDYLDGGFESPRVSSQASTTALTFDGLIYFVSRQGVMSIDPSHTDTNRILPGIAITSAVADRRRYDNPVAIDLDKGSQNLQINYTASSLLIPERVHFRYKLEGFDKDWLDVGTRRQAFYTHLPPGRYAFLVIASNNDGVWSKAPARWDFSLPPTFVQSVWFKLLCVAASLGVLSFLFLLRLRSLTARMQQRLYERLAERERIARDLHDTFFQGIQGLFLRVNTGTAMLPANEPARRILVDALEQSDRVMAEGRELVLDLRADDTVTANLAEDLSRVDPQSFGVAAPAYQVTAVGQVRRLHPVSSSELLRIGLEAVHNAFKHANATAVEVEILYEKDFLKMRIRDDGQGIDEIVIRDGRRPGHLGLIGMNERAERIGARYSLWSKRGQGTEIEVEVPAKIAYAARGGYKR</sequence>
<proteinExistence type="predicted"/>
<keyword evidence="3" id="KW-0902">Two-component regulatory system</keyword>
<dbReference type="InterPro" id="IPR050482">
    <property type="entry name" value="Sensor_HK_TwoCompSys"/>
</dbReference>
<name>A0A4Q0T823_9BACT</name>
<dbReference type="AlphaFoldDB" id="A0A4Q0T823"/>
<dbReference type="Pfam" id="PF02518">
    <property type="entry name" value="HATPase_c"/>
    <property type="match status" value="1"/>
</dbReference>
<dbReference type="PANTHER" id="PTHR24421:SF62">
    <property type="entry name" value="SENSORY TRANSDUCTION HISTIDINE KINASE"/>
    <property type="match status" value="1"/>
</dbReference>
<keyword evidence="1" id="KW-0808">Transferase</keyword>
<dbReference type="InterPro" id="IPR036890">
    <property type="entry name" value="HATPase_C_sf"/>
</dbReference>
<keyword evidence="7" id="KW-1185">Reference proteome</keyword>
<dbReference type="CDD" id="cd16917">
    <property type="entry name" value="HATPase_UhpB-NarQ-NarX-like"/>
    <property type="match status" value="1"/>
</dbReference>
<dbReference type="Gene3D" id="2.130.10.10">
    <property type="entry name" value="YVTN repeat-like/Quinoprotein amine dehydrogenase"/>
    <property type="match status" value="3"/>
</dbReference>
<protein>
    <submittedName>
        <fullName evidence="6">Putative two-component system sensor kinase</fullName>
    </submittedName>
</protein>
<dbReference type="Gene3D" id="3.30.565.10">
    <property type="entry name" value="Histidine kinase-like ATPase, C-terminal domain"/>
    <property type="match status" value="1"/>
</dbReference>
<dbReference type="PANTHER" id="PTHR24421">
    <property type="entry name" value="NITRATE/NITRITE SENSOR PROTEIN NARX-RELATED"/>
    <property type="match status" value="1"/>
</dbReference>
<feature type="domain" description="Histidine kinase/HSP90-like ATPase" evidence="5">
    <location>
        <begin position="946"/>
        <end position="1043"/>
    </location>
</feature>
<accession>A0A4Q0T823</accession>
<evidence type="ECO:0000256" key="3">
    <source>
        <dbReference type="ARBA" id="ARBA00023012"/>
    </source>
</evidence>
<dbReference type="EMBL" id="RDSM01000001">
    <property type="protein sequence ID" value="RXH58179.1"/>
    <property type="molecule type" value="Genomic_DNA"/>
</dbReference>
<dbReference type="Proteomes" id="UP000289437">
    <property type="component" value="Unassembled WGS sequence"/>
</dbReference>
<organism evidence="6 7">
    <name type="scientific">Granulicella sibirica</name>
    <dbReference type="NCBI Taxonomy" id="2479048"/>
    <lineage>
        <taxon>Bacteria</taxon>
        <taxon>Pseudomonadati</taxon>
        <taxon>Acidobacteriota</taxon>
        <taxon>Terriglobia</taxon>
        <taxon>Terriglobales</taxon>
        <taxon>Acidobacteriaceae</taxon>
        <taxon>Granulicella</taxon>
    </lineage>
</organism>
<dbReference type="Gene3D" id="1.20.5.1930">
    <property type="match status" value="1"/>
</dbReference>
<evidence type="ECO:0000259" key="5">
    <source>
        <dbReference type="SMART" id="SM00387"/>
    </source>
</evidence>
<gene>
    <name evidence="6" type="ORF">GRAN_1489</name>
</gene>
<evidence type="ECO:0000313" key="6">
    <source>
        <dbReference type="EMBL" id="RXH58179.1"/>
    </source>
</evidence>
<evidence type="ECO:0000256" key="2">
    <source>
        <dbReference type="ARBA" id="ARBA00022777"/>
    </source>
</evidence>
<comment type="caution">
    <text evidence="6">The sequence shown here is derived from an EMBL/GenBank/DDBJ whole genome shotgun (WGS) entry which is preliminary data.</text>
</comment>